<name>A0A4D7JMS1_9BACT</name>
<dbReference type="PANTHER" id="PTHR32060">
    <property type="entry name" value="TAIL-SPECIFIC PROTEASE"/>
    <property type="match status" value="1"/>
</dbReference>
<gene>
    <name evidence="2" type="ORF">DCC35_16095</name>
</gene>
<dbReference type="Gene3D" id="2.30.42.10">
    <property type="match status" value="1"/>
</dbReference>
<sequence>MKKVIISIFFLLGQISVSGQNMGKEHVLEDLKNLRNNIQQYNPSLEKYNPDFENLSMEIIQSVQKDSISIFDYFSLVSELCALSNEGHFTLGNWQDSIHKCIPESKCPYFPVSVKLISNQLYVWNDYSNEQLLKSGDKIISINGQTSDEIIKKLQKVIPSDGDILTYSNKNIEIGFAWLYFFYIEQTDMFKLEYLRPNQGVKSVTIQALLKSEQISNFKKHFKNDDINQGNELNAFYDLQLKEGYAFIKLPSFDYKKVNQYKVKSKKLYKSIFRELADKKITNLVIDLRDNTGGRNEFADDMVPYILKPENADSYLKKTISWEGKEKTYKMPSVSKYAFEGTIYVLVNGKTYSAGSSLARFLKEYANAIIIGEETGTRYEGFSAGSIQSVVLPNSKLRIGIPRYHIFYPESEKQNTRNRGIIPDYQINYSFEDIENETDLHFEKALNLIKR</sequence>
<evidence type="ECO:0000313" key="2">
    <source>
        <dbReference type="EMBL" id="QCK16153.1"/>
    </source>
</evidence>
<dbReference type="PANTHER" id="PTHR32060:SF22">
    <property type="entry name" value="CARBOXYL-TERMINAL-PROCESSING PEPTIDASE 3, CHLOROPLASTIC"/>
    <property type="match status" value="1"/>
</dbReference>
<dbReference type="AlphaFoldDB" id="A0A4D7JMS1"/>
<reference evidence="2 3" key="1">
    <citation type="submission" date="2018-04" db="EMBL/GenBank/DDBJ databases">
        <title>Complete genome uncultured novel isolate.</title>
        <authorList>
            <person name="Merlino G."/>
        </authorList>
    </citation>
    <scope>NUCLEOTIDE SEQUENCE [LARGE SCALE GENOMIC DNA]</scope>
    <source>
        <strain evidence="3">R1DC9</strain>
    </source>
</reference>
<dbReference type="KEGG" id="fpf:DCC35_16095"/>
<dbReference type="Pfam" id="PF03572">
    <property type="entry name" value="Peptidase_S41"/>
    <property type="match status" value="1"/>
</dbReference>
<dbReference type="CDD" id="cd06567">
    <property type="entry name" value="Peptidase_S41"/>
    <property type="match status" value="1"/>
</dbReference>
<feature type="domain" description="Tail specific protease" evidence="1">
    <location>
        <begin position="211"/>
        <end position="428"/>
    </location>
</feature>
<dbReference type="InterPro" id="IPR036034">
    <property type="entry name" value="PDZ_sf"/>
</dbReference>
<dbReference type="SMART" id="SM00245">
    <property type="entry name" value="TSPc"/>
    <property type="match status" value="1"/>
</dbReference>
<protein>
    <recommendedName>
        <fullName evidence="1">Tail specific protease domain-containing protein</fullName>
    </recommendedName>
</protein>
<dbReference type="OrthoDB" id="5480566at2"/>
<dbReference type="GO" id="GO:0004175">
    <property type="term" value="F:endopeptidase activity"/>
    <property type="evidence" value="ECO:0007669"/>
    <property type="project" value="TreeGrafter"/>
</dbReference>
<dbReference type="RefSeq" id="WP_137091748.1">
    <property type="nucleotide sequence ID" value="NZ_CP028923.1"/>
</dbReference>
<proteinExistence type="predicted"/>
<dbReference type="InterPro" id="IPR005151">
    <property type="entry name" value="Tail-specific_protease"/>
</dbReference>
<dbReference type="SUPFAM" id="SSF52096">
    <property type="entry name" value="ClpP/crotonase"/>
    <property type="match status" value="1"/>
</dbReference>
<dbReference type="InterPro" id="IPR029045">
    <property type="entry name" value="ClpP/crotonase-like_dom_sf"/>
</dbReference>
<dbReference type="EMBL" id="CP028923">
    <property type="protein sequence ID" value="QCK16153.1"/>
    <property type="molecule type" value="Genomic_DNA"/>
</dbReference>
<dbReference type="GO" id="GO:0008236">
    <property type="term" value="F:serine-type peptidase activity"/>
    <property type="evidence" value="ECO:0007669"/>
    <property type="project" value="InterPro"/>
</dbReference>
<dbReference type="GO" id="GO:0030288">
    <property type="term" value="C:outer membrane-bounded periplasmic space"/>
    <property type="evidence" value="ECO:0007669"/>
    <property type="project" value="TreeGrafter"/>
</dbReference>
<evidence type="ECO:0000313" key="3">
    <source>
        <dbReference type="Proteomes" id="UP000298616"/>
    </source>
</evidence>
<keyword evidence="3" id="KW-1185">Reference proteome</keyword>
<evidence type="ECO:0000259" key="1">
    <source>
        <dbReference type="SMART" id="SM00245"/>
    </source>
</evidence>
<dbReference type="Proteomes" id="UP000298616">
    <property type="component" value="Chromosome"/>
</dbReference>
<dbReference type="Gene3D" id="3.90.226.10">
    <property type="entry name" value="2-enoyl-CoA Hydratase, Chain A, domain 1"/>
    <property type="match status" value="1"/>
</dbReference>
<dbReference type="GO" id="GO:0007165">
    <property type="term" value="P:signal transduction"/>
    <property type="evidence" value="ECO:0007669"/>
    <property type="project" value="TreeGrafter"/>
</dbReference>
<dbReference type="GO" id="GO:0006508">
    <property type="term" value="P:proteolysis"/>
    <property type="evidence" value="ECO:0007669"/>
    <property type="project" value="InterPro"/>
</dbReference>
<accession>A0A4D7JMS1</accession>
<organism evidence="2 3">
    <name type="scientific">Mangrovivirga cuniculi</name>
    <dbReference type="NCBI Taxonomy" id="2715131"/>
    <lineage>
        <taxon>Bacteria</taxon>
        <taxon>Pseudomonadati</taxon>
        <taxon>Bacteroidota</taxon>
        <taxon>Cytophagia</taxon>
        <taxon>Cytophagales</taxon>
        <taxon>Mangrovivirgaceae</taxon>
        <taxon>Mangrovivirga</taxon>
    </lineage>
</organism>